<reference evidence="6 7" key="1">
    <citation type="journal article" date="2023" name="Plants (Basel)">
        <title>Bridging the Gap: Combining Genomics and Transcriptomics Approaches to Understand Stylosanthes scabra, an Orphan Legume from the Brazilian Caatinga.</title>
        <authorList>
            <person name="Ferreira-Neto J.R.C."/>
            <person name="da Silva M.D."/>
            <person name="Binneck E."/>
            <person name="de Melo N.F."/>
            <person name="da Silva R.H."/>
            <person name="de Melo A.L.T.M."/>
            <person name="Pandolfi V."/>
            <person name="Bustamante F.O."/>
            <person name="Brasileiro-Vidal A.C."/>
            <person name="Benko-Iseppon A.M."/>
        </authorList>
    </citation>
    <scope>NUCLEOTIDE SEQUENCE [LARGE SCALE GENOMIC DNA]</scope>
    <source>
        <tissue evidence="6">Leaves</tissue>
    </source>
</reference>
<gene>
    <name evidence="6" type="ORF">PIB30_046030</name>
</gene>
<organism evidence="6 7">
    <name type="scientific">Stylosanthes scabra</name>
    <dbReference type="NCBI Taxonomy" id="79078"/>
    <lineage>
        <taxon>Eukaryota</taxon>
        <taxon>Viridiplantae</taxon>
        <taxon>Streptophyta</taxon>
        <taxon>Embryophyta</taxon>
        <taxon>Tracheophyta</taxon>
        <taxon>Spermatophyta</taxon>
        <taxon>Magnoliopsida</taxon>
        <taxon>eudicotyledons</taxon>
        <taxon>Gunneridae</taxon>
        <taxon>Pentapetalae</taxon>
        <taxon>rosids</taxon>
        <taxon>fabids</taxon>
        <taxon>Fabales</taxon>
        <taxon>Fabaceae</taxon>
        <taxon>Papilionoideae</taxon>
        <taxon>50 kb inversion clade</taxon>
        <taxon>dalbergioids sensu lato</taxon>
        <taxon>Dalbergieae</taxon>
        <taxon>Pterocarpus clade</taxon>
        <taxon>Stylosanthes</taxon>
    </lineage>
</organism>
<accession>A0ABU6ZF61</accession>
<dbReference type="InterPro" id="IPR039279">
    <property type="entry name" value="QRT3-like"/>
</dbReference>
<dbReference type="InterPro" id="IPR012334">
    <property type="entry name" value="Pectin_lyas_fold"/>
</dbReference>
<feature type="region of interest" description="Disordered" evidence="3">
    <location>
        <begin position="188"/>
        <end position="213"/>
    </location>
</feature>
<evidence type="ECO:0000256" key="3">
    <source>
        <dbReference type="SAM" id="MobiDB-lite"/>
    </source>
</evidence>
<evidence type="ECO:0000256" key="2">
    <source>
        <dbReference type="ARBA" id="ARBA00022512"/>
    </source>
</evidence>
<dbReference type="Proteomes" id="UP001341840">
    <property type="component" value="Unassembled WGS sequence"/>
</dbReference>
<name>A0ABU6ZF61_9FABA</name>
<keyword evidence="4" id="KW-0812">Transmembrane</keyword>
<dbReference type="InterPro" id="IPR006626">
    <property type="entry name" value="PbH1"/>
</dbReference>
<feature type="compositionally biased region" description="Low complexity" evidence="3">
    <location>
        <begin position="188"/>
        <end position="210"/>
    </location>
</feature>
<evidence type="ECO:0000259" key="5">
    <source>
        <dbReference type="Pfam" id="PF12708"/>
    </source>
</evidence>
<dbReference type="InterPro" id="IPR011050">
    <property type="entry name" value="Pectin_lyase_fold/virulence"/>
</dbReference>
<keyword evidence="2" id="KW-0964">Secreted</keyword>
<dbReference type="PANTHER" id="PTHR33928:SF7">
    <property type="entry name" value="POLYGALACTURONASE QRT3"/>
    <property type="match status" value="1"/>
</dbReference>
<sequence>MATQLECLFLKLEPLFTMARTITFLVWFLFLGVACGGNNHYLKDIRRLQAFKASIITRHGSVAANSRSSSFSSSFAAPNSPLLSDEGGNNPRVYHVTSYGADPTGNSDSTEALIAAIADAAAKAPSQGQLMQGITDLGGAHIDLEGGNYLISRPLRFPAAGVGNLMIHGGTIRASKKFPEDGYIIDLSSTSSSSPSNNNNNQNRGANSESSHSSPYNFEYISFKDLLLDSNFRGGGISVINSLRTNIDNCYITHFTTNGILVQSGHETYIRNTFLGQHVTAGGDKNEKNFSGTGISLLGNDNAVTDVVIFSAAVGIMVTGQANTFSGVHCYNKATGFGGTGIYLRLPGLTQTRIVNSYMDYTSIVAEDPVQLHVSSSFFLGDANIVLKSVNGVVNGISIVDNMFSGSDSGVEIVQLDQSNRSFKQIDQAIVDRNIVRGMNLKATVAKMSIQGNGTLWNVDFSGVLLFPNLIRNVQYSVSSNGGTFPNHALRDVSENKVVIETSEAVNANVFVTVDQSMVY</sequence>
<feature type="transmembrane region" description="Helical" evidence="4">
    <location>
        <begin position="22"/>
        <end position="42"/>
    </location>
</feature>
<keyword evidence="4" id="KW-0472">Membrane</keyword>
<dbReference type="EMBL" id="JASCZI010272145">
    <property type="protein sequence ID" value="MED6220562.1"/>
    <property type="molecule type" value="Genomic_DNA"/>
</dbReference>
<dbReference type="Pfam" id="PF12708">
    <property type="entry name" value="Pect-lyase_RHGA_epim"/>
    <property type="match status" value="1"/>
</dbReference>
<dbReference type="Gene3D" id="2.160.20.10">
    <property type="entry name" value="Single-stranded right-handed beta-helix, Pectin lyase-like"/>
    <property type="match status" value="1"/>
</dbReference>
<dbReference type="PANTHER" id="PTHR33928">
    <property type="entry name" value="POLYGALACTURONASE QRT3"/>
    <property type="match status" value="1"/>
</dbReference>
<comment type="subcellular location">
    <subcellularLocation>
        <location evidence="1">Secreted</location>
        <location evidence="1">Cell wall</location>
    </subcellularLocation>
</comment>
<evidence type="ECO:0000256" key="4">
    <source>
        <dbReference type="SAM" id="Phobius"/>
    </source>
</evidence>
<feature type="domain" description="Rhamnogalacturonase A/B/Epimerase-like pectate lyase" evidence="5">
    <location>
        <begin position="96"/>
        <end position="337"/>
    </location>
</feature>
<protein>
    <recommendedName>
        <fullName evidence="5">Rhamnogalacturonase A/B/Epimerase-like pectate lyase domain-containing protein</fullName>
    </recommendedName>
</protein>
<dbReference type="InterPro" id="IPR024535">
    <property type="entry name" value="RHGA/B-epi-like_pectate_lyase"/>
</dbReference>
<keyword evidence="7" id="KW-1185">Reference proteome</keyword>
<proteinExistence type="predicted"/>
<evidence type="ECO:0000313" key="6">
    <source>
        <dbReference type="EMBL" id="MED6220562.1"/>
    </source>
</evidence>
<keyword evidence="2" id="KW-0134">Cell wall</keyword>
<evidence type="ECO:0000256" key="1">
    <source>
        <dbReference type="ARBA" id="ARBA00004191"/>
    </source>
</evidence>
<evidence type="ECO:0000313" key="7">
    <source>
        <dbReference type="Proteomes" id="UP001341840"/>
    </source>
</evidence>
<keyword evidence="4" id="KW-1133">Transmembrane helix</keyword>
<dbReference type="SMART" id="SM00710">
    <property type="entry name" value="PbH1"/>
    <property type="match status" value="4"/>
</dbReference>
<comment type="caution">
    <text evidence="6">The sequence shown here is derived from an EMBL/GenBank/DDBJ whole genome shotgun (WGS) entry which is preliminary data.</text>
</comment>
<dbReference type="SUPFAM" id="SSF51126">
    <property type="entry name" value="Pectin lyase-like"/>
    <property type="match status" value="1"/>
</dbReference>